<dbReference type="OrthoDB" id="193931at2759"/>
<reference evidence="3" key="2">
    <citation type="submission" date="2019-09" db="UniProtKB">
        <authorList>
            <consortium name="WormBaseParasite"/>
        </authorList>
    </citation>
    <scope>IDENTIFICATION</scope>
</reference>
<gene>
    <name evidence="1" type="ORF">HPBE_LOCUS1501</name>
</gene>
<dbReference type="EMBL" id="UZAH01001659">
    <property type="protein sequence ID" value="VDO19883.1"/>
    <property type="molecule type" value="Genomic_DNA"/>
</dbReference>
<evidence type="ECO:0000313" key="2">
    <source>
        <dbReference type="Proteomes" id="UP000050761"/>
    </source>
</evidence>
<keyword evidence="2" id="KW-1185">Reference proteome</keyword>
<protein>
    <submittedName>
        <fullName evidence="3">Protein kinase domain-containing protein</fullName>
    </submittedName>
</protein>
<accession>A0A183F5Q8</accession>
<accession>A0A3P7UGA2</accession>
<evidence type="ECO:0000313" key="1">
    <source>
        <dbReference type="EMBL" id="VDO19883.1"/>
    </source>
</evidence>
<name>A0A183F5Q8_HELPZ</name>
<reference evidence="1 2" key="1">
    <citation type="submission" date="2018-11" db="EMBL/GenBank/DDBJ databases">
        <authorList>
            <consortium name="Pathogen Informatics"/>
        </authorList>
    </citation>
    <scope>NUCLEOTIDE SEQUENCE [LARGE SCALE GENOMIC DNA]</scope>
</reference>
<dbReference type="SUPFAM" id="SSF56112">
    <property type="entry name" value="Protein kinase-like (PK-like)"/>
    <property type="match status" value="1"/>
</dbReference>
<dbReference type="Proteomes" id="UP000050761">
    <property type="component" value="Unassembled WGS sequence"/>
</dbReference>
<evidence type="ECO:0000313" key="3">
    <source>
        <dbReference type="WBParaSite" id="HPBE_0000150001-mRNA-1"/>
    </source>
</evidence>
<dbReference type="InterPro" id="IPR011009">
    <property type="entry name" value="Kinase-like_dom_sf"/>
</dbReference>
<organism evidence="2 3">
    <name type="scientific">Heligmosomoides polygyrus</name>
    <name type="common">Parasitic roundworm</name>
    <dbReference type="NCBI Taxonomy" id="6339"/>
    <lineage>
        <taxon>Eukaryota</taxon>
        <taxon>Metazoa</taxon>
        <taxon>Ecdysozoa</taxon>
        <taxon>Nematoda</taxon>
        <taxon>Chromadorea</taxon>
        <taxon>Rhabditida</taxon>
        <taxon>Rhabditina</taxon>
        <taxon>Rhabditomorpha</taxon>
        <taxon>Strongyloidea</taxon>
        <taxon>Heligmosomidae</taxon>
        <taxon>Heligmosomoides</taxon>
    </lineage>
</organism>
<dbReference type="WBParaSite" id="HPBE_0000150001-mRNA-1">
    <property type="protein sequence ID" value="HPBE_0000150001-mRNA-1"/>
    <property type="gene ID" value="HPBE_0000150001"/>
</dbReference>
<proteinExistence type="predicted"/>
<dbReference type="AlphaFoldDB" id="A0A183F5Q8"/>
<sequence length="68" mass="8029">MVVTGVVPYDDRNPQKMVERQLGHRIRFPKIEFSVHVKTLIYEILHLCPPSRPTYKAICYSDWLKLTT</sequence>
<dbReference type="Gene3D" id="1.10.510.10">
    <property type="entry name" value="Transferase(Phosphotransferase) domain 1"/>
    <property type="match status" value="1"/>
</dbReference>